<keyword evidence="2" id="KW-1185">Reference proteome</keyword>
<proteinExistence type="predicted"/>
<comment type="caution">
    <text evidence="1">The sequence shown here is derived from an EMBL/GenBank/DDBJ whole genome shotgun (WGS) entry which is preliminary data.</text>
</comment>
<organism evidence="1 2">
    <name type="scientific">Nephila pilipes</name>
    <name type="common">Giant wood spider</name>
    <name type="synonym">Nephila maculata</name>
    <dbReference type="NCBI Taxonomy" id="299642"/>
    <lineage>
        <taxon>Eukaryota</taxon>
        <taxon>Metazoa</taxon>
        <taxon>Ecdysozoa</taxon>
        <taxon>Arthropoda</taxon>
        <taxon>Chelicerata</taxon>
        <taxon>Arachnida</taxon>
        <taxon>Araneae</taxon>
        <taxon>Araneomorphae</taxon>
        <taxon>Entelegynae</taxon>
        <taxon>Araneoidea</taxon>
        <taxon>Nephilidae</taxon>
        <taxon>Nephila</taxon>
    </lineage>
</organism>
<dbReference type="AlphaFoldDB" id="A0A8X6NHC0"/>
<sequence>MMYLPNRVKFSFSDYHEGTQLSTANTKYVYAMRSIGISTEAGRMCCALMNPPQPPTRFARTMSLSPPDGVIFYGKTVTFSFLRFNPGGQSDPFNKVLRDNRLRHGPEDTGPSARYTMEPIFGPQLLSSGEAVRSAKVLCSPRPFQCGGW</sequence>
<name>A0A8X6NHC0_NEPPI</name>
<accession>A0A8X6NHC0</accession>
<reference evidence="1" key="1">
    <citation type="submission" date="2020-08" db="EMBL/GenBank/DDBJ databases">
        <title>Multicomponent nature underlies the extraordinary mechanical properties of spider dragline silk.</title>
        <authorList>
            <person name="Kono N."/>
            <person name="Nakamura H."/>
            <person name="Mori M."/>
            <person name="Yoshida Y."/>
            <person name="Ohtoshi R."/>
            <person name="Malay A.D."/>
            <person name="Moran D.A.P."/>
            <person name="Tomita M."/>
            <person name="Numata K."/>
            <person name="Arakawa K."/>
        </authorList>
    </citation>
    <scope>NUCLEOTIDE SEQUENCE</scope>
</reference>
<dbReference type="EMBL" id="BMAW01009368">
    <property type="protein sequence ID" value="GFT13501.1"/>
    <property type="molecule type" value="Genomic_DNA"/>
</dbReference>
<evidence type="ECO:0000313" key="1">
    <source>
        <dbReference type="EMBL" id="GFT13501.1"/>
    </source>
</evidence>
<protein>
    <submittedName>
        <fullName evidence="1">Uncharacterized protein</fullName>
    </submittedName>
</protein>
<dbReference type="OrthoDB" id="10370654at2759"/>
<dbReference type="Proteomes" id="UP000887013">
    <property type="component" value="Unassembled WGS sequence"/>
</dbReference>
<evidence type="ECO:0000313" key="2">
    <source>
        <dbReference type="Proteomes" id="UP000887013"/>
    </source>
</evidence>
<gene>
    <name evidence="1" type="ORF">NPIL_151081</name>
</gene>